<gene>
    <name evidence="1" type="ORF">P9850_14640</name>
</gene>
<evidence type="ECO:0000313" key="1">
    <source>
        <dbReference type="EMBL" id="MED5053037.1"/>
    </source>
</evidence>
<proteinExistence type="predicted"/>
<sequence>MDNYGGYYGMRRKRNIDLSRFRHEEPSTSIKWGEELEKGYEYEEVIEYDDGEVFQEEVHERSNEEKNDEHEKEVLLLNGKPFMFKKIPKKETFADTHVRVTTYLEKNVHQIIQMLKKQNQIESITKFINDSLKDYLMKKYQSS</sequence>
<dbReference type="AlphaFoldDB" id="A0ABD5IXE0"/>
<comment type="caution">
    <text evidence="1">The sequence shown here is derived from an EMBL/GenBank/DDBJ whole genome shotgun (WGS) entry which is preliminary data.</text>
</comment>
<protein>
    <submittedName>
        <fullName evidence="1">Uncharacterized protein</fullName>
    </submittedName>
</protein>
<dbReference type="Proteomes" id="UP001339962">
    <property type="component" value="Unassembled WGS sequence"/>
</dbReference>
<evidence type="ECO:0000313" key="2">
    <source>
        <dbReference type="Proteomes" id="UP001339962"/>
    </source>
</evidence>
<organism evidence="1 2">
    <name type="scientific">Anoxybacteroides rupiense</name>
    <dbReference type="NCBI Taxonomy" id="311460"/>
    <lineage>
        <taxon>Bacteria</taxon>
        <taxon>Bacillati</taxon>
        <taxon>Bacillota</taxon>
        <taxon>Bacilli</taxon>
        <taxon>Bacillales</taxon>
        <taxon>Anoxybacillaceae</taxon>
        <taxon>Anoxybacteroides</taxon>
    </lineage>
</organism>
<reference evidence="1 2" key="1">
    <citation type="submission" date="2023-03" db="EMBL/GenBank/DDBJ databases">
        <title>Bacillus Genome Sequencing.</title>
        <authorList>
            <person name="Dunlap C."/>
        </authorList>
    </citation>
    <scope>NUCLEOTIDE SEQUENCE [LARGE SCALE GENOMIC DNA]</scope>
    <source>
        <strain evidence="1 2">NRS-38</strain>
    </source>
</reference>
<dbReference type="EMBL" id="JARTLI010000038">
    <property type="protein sequence ID" value="MED5053037.1"/>
    <property type="molecule type" value="Genomic_DNA"/>
</dbReference>
<dbReference type="RefSeq" id="WP_297992350.1">
    <property type="nucleotide sequence ID" value="NZ_JARTLI010000038.1"/>
</dbReference>
<name>A0ABD5IXE0_9BACL</name>
<accession>A0ABD5IXE0</accession>